<protein>
    <submittedName>
        <fullName evidence="4">Uncharacterized protein</fullName>
    </submittedName>
</protein>
<feature type="compositionally biased region" description="Basic residues" evidence="2">
    <location>
        <begin position="132"/>
        <end position="150"/>
    </location>
</feature>
<proteinExistence type="predicted"/>
<keyword evidence="3" id="KW-0812">Transmembrane</keyword>
<evidence type="ECO:0000256" key="3">
    <source>
        <dbReference type="SAM" id="Phobius"/>
    </source>
</evidence>
<name>A0A8S9NAM4_BRACR</name>
<feature type="coiled-coil region" evidence="1">
    <location>
        <begin position="189"/>
        <end position="216"/>
    </location>
</feature>
<gene>
    <name evidence="4" type="ORF">F2Q69_00042222</name>
</gene>
<reference evidence="4" key="1">
    <citation type="submission" date="2019-12" db="EMBL/GenBank/DDBJ databases">
        <title>Genome sequencing and annotation of Brassica cretica.</title>
        <authorList>
            <person name="Studholme D.J."/>
            <person name="Sarris P."/>
        </authorList>
    </citation>
    <scope>NUCLEOTIDE SEQUENCE</scope>
    <source>
        <strain evidence="4">PFS-109/04</strain>
        <tissue evidence="4">Leaf</tissue>
    </source>
</reference>
<evidence type="ECO:0000256" key="1">
    <source>
        <dbReference type="SAM" id="Coils"/>
    </source>
</evidence>
<evidence type="ECO:0000313" key="5">
    <source>
        <dbReference type="Proteomes" id="UP000712600"/>
    </source>
</evidence>
<dbReference type="AlphaFoldDB" id="A0A8S9NAM4"/>
<organism evidence="4 5">
    <name type="scientific">Brassica cretica</name>
    <name type="common">Mustard</name>
    <dbReference type="NCBI Taxonomy" id="69181"/>
    <lineage>
        <taxon>Eukaryota</taxon>
        <taxon>Viridiplantae</taxon>
        <taxon>Streptophyta</taxon>
        <taxon>Embryophyta</taxon>
        <taxon>Tracheophyta</taxon>
        <taxon>Spermatophyta</taxon>
        <taxon>Magnoliopsida</taxon>
        <taxon>eudicotyledons</taxon>
        <taxon>Gunneridae</taxon>
        <taxon>Pentapetalae</taxon>
        <taxon>rosids</taxon>
        <taxon>malvids</taxon>
        <taxon>Brassicales</taxon>
        <taxon>Brassicaceae</taxon>
        <taxon>Brassiceae</taxon>
        <taxon>Brassica</taxon>
    </lineage>
</organism>
<feature type="region of interest" description="Disordered" evidence="2">
    <location>
        <begin position="130"/>
        <end position="164"/>
    </location>
</feature>
<keyword evidence="1" id="KW-0175">Coiled coil</keyword>
<feature type="transmembrane region" description="Helical" evidence="3">
    <location>
        <begin position="20"/>
        <end position="42"/>
    </location>
</feature>
<keyword evidence="3" id="KW-0472">Membrane</keyword>
<sequence length="270" mass="30038">MSSSQSDKKRLATARAHRTLLLLMWHRLALPVSFLLGINWLAVMPKKVAAVLNPFSRLLPHRWMSRHKLSRHRFRAILLLLWERVCRSSGSSTKPGPVAEKEQTVETMPAPPVKREIVLALRAPSTTFAAPPKRRKRSCTTSKTTKKKRCIKSEEGETSLRGGTGLMSQHRAKFVSLIDGLIGDCGSEVGRLSKELENSQEASSQLEDKLKIVEESYASETSQLEIRISDLERDLGKFDKPGDPALRILPYGYGPVYVVGALVATGEIGR</sequence>
<comment type="caution">
    <text evidence="4">The sequence shown here is derived from an EMBL/GenBank/DDBJ whole genome shotgun (WGS) entry which is preliminary data.</text>
</comment>
<evidence type="ECO:0000256" key="2">
    <source>
        <dbReference type="SAM" id="MobiDB-lite"/>
    </source>
</evidence>
<dbReference type="Proteomes" id="UP000712600">
    <property type="component" value="Unassembled WGS sequence"/>
</dbReference>
<evidence type="ECO:0000313" key="4">
    <source>
        <dbReference type="EMBL" id="KAF3499086.1"/>
    </source>
</evidence>
<dbReference type="EMBL" id="QGKX02001621">
    <property type="protein sequence ID" value="KAF3499086.1"/>
    <property type="molecule type" value="Genomic_DNA"/>
</dbReference>
<keyword evidence="3" id="KW-1133">Transmembrane helix</keyword>
<accession>A0A8S9NAM4</accession>